<accession>A0A6J8BCE1</accession>
<proteinExistence type="predicted"/>
<sequence length="186" mass="20086">MKKEDGRKSEEEQRKVCGKESDKCRDAGVNGSSPPDDTSQESKPVYIDMSSINLTPDEELLFLGRSLQTGIPVDLMSLLDRPGLNQTVSSPPNTATMSAPQIQPITVTVQAPVKLSAVVQPEVILQPAVELPMTQTDQPVPVTITPSSVVQSFLTGTLQPAVEQSMTQEAQPMPVTITLNFVVQPF</sequence>
<evidence type="ECO:0000256" key="1">
    <source>
        <dbReference type="SAM" id="MobiDB-lite"/>
    </source>
</evidence>
<dbReference type="EMBL" id="CACVKT020003076">
    <property type="protein sequence ID" value="CAC5381588.1"/>
    <property type="molecule type" value="Genomic_DNA"/>
</dbReference>
<protein>
    <submittedName>
        <fullName evidence="2">Uncharacterized protein</fullName>
    </submittedName>
</protein>
<organism evidence="2 3">
    <name type="scientific">Mytilus coruscus</name>
    <name type="common">Sea mussel</name>
    <dbReference type="NCBI Taxonomy" id="42192"/>
    <lineage>
        <taxon>Eukaryota</taxon>
        <taxon>Metazoa</taxon>
        <taxon>Spiralia</taxon>
        <taxon>Lophotrochozoa</taxon>
        <taxon>Mollusca</taxon>
        <taxon>Bivalvia</taxon>
        <taxon>Autobranchia</taxon>
        <taxon>Pteriomorphia</taxon>
        <taxon>Mytilida</taxon>
        <taxon>Mytiloidea</taxon>
        <taxon>Mytilidae</taxon>
        <taxon>Mytilinae</taxon>
        <taxon>Mytilus</taxon>
    </lineage>
</organism>
<evidence type="ECO:0000313" key="3">
    <source>
        <dbReference type="Proteomes" id="UP000507470"/>
    </source>
</evidence>
<evidence type="ECO:0000313" key="2">
    <source>
        <dbReference type="EMBL" id="CAC5381588.1"/>
    </source>
</evidence>
<name>A0A6J8BCE1_MYTCO</name>
<dbReference type="AlphaFoldDB" id="A0A6J8BCE1"/>
<gene>
    <name evidence="2" type="ORF">MCOR_17440</name>
</gene>
<feature type="compositionally biased region" description="Basic and acidic residues" evidence="1">
    <location>
        <begin position="1"/>
        <end position="26"/>
    </location>
</feature>
<reference evidence="2 3" key="1">
    <citation type="submission" date="2020-06" db="EMBL/GenBank/DDBJ databases">
        <authorList>
            <person name="Li R."/>
            <person name="Bekaert M."/>
        </authorList>
    </citation>
    <scope>NUCLEOTIDE SEQUENCE [LARGE SCALE GENOMIC DNA]</scope>
    <source>
        <strain evidence="3">wild</strain>
    </source>
</reference>
<dbReference type="Proteomes" id="UP000507470">
    <property type="component" value="Unassembled WGS sequence"/>
</dbReference>
<keyword evidence="3" id="KW-1185">Reference proteome</keyword>
<feature type="region of interest" description="Disordered" evidence="1">
    <location>
        <begin position="1"/>
        <end position="43"/>
    </location>
</feature>